<protein>
    <submittedName>
        <fullName evidence="2">Uncharacterized protein</fullName>
    </submittedName>
</protein>
<evidence type="ECO:0000256" key="1">
    <source>
        <dbReference type="SAM" id="MobiDB-lite"/>
    </source>
</evidence>
<feature type="region of interest" description="Disordered" evidence="1">
    <location>
        <begin position="17"/>
        <end position="50"/>
    </location>
</feature>
<evidence type="ECO:0000313" key="3">
    <source>
        <dbReference type="Proteomes" id="UP000653411"/>
    </source>
</evidence>
<name>A0A917XFH5_9ACTN</name>
<reference evidence="2" key="2">
    <citation type="submission" date="2020-09" db="EMBL/GenBank/DDBJ databases">
        <authorList>
            <person name="Sun Q."/>
            <person name="Zhou Y."/>
        </authorList>
    </citation>
    <scope>NUCLEOTIDE SEQUENCE</scope>
    <source>
        <strain evidence="2">CGMCC 4.7110</strain>
    </source>
</reference>
<dbReference type="Proteomes" id="UP000653411">
    <property type="component" value="Unassembled WGS sequence"/>
</dbReference>
<gene>
    <name evidence="2" type="ORF">GCM10011578_050650</name>
</gene>
<evidence type="ECO:0000313" key="2">
    <source>
        <dbReference type="EMBL" id="GGN20249.1"/>
    </source>
</evidence>
<dbReference type="EMBL" id="BMML01000011">
    <property type="protein sequence ID" value="GGN20249.1"/>
    <property type="molecule type" value="Genomic_DNA"/>
</dbReference>
<dbReference type="AlphaFoldDB" id="A0A917XFH5"/>
<proteinExistence type="predicted"/>
<reference evidence="2" key="1">
    <citation type="journal article" date="2014" name="Int. J. Syst. Evol. Microbiol.">
        <title>Complete genome sequence of Corynebacterium casei LMG S-19264T (=DSM 44701T), isolated from a smear-ripened cheese.</title>
        <authorList>
            <consortium name="US DOE Joint Genome Institute (JGI-PGF)"/>
            <person name="Walter F."/>
            <person name="Albersmeier A."/>
            <person name="Kalinowski J."/>
            <person name="Ruckert C."/>
        </authorList>
    </citation>
    <scope>NUCLEOTIDE SEQUENCE</scope>
    <source>
        <strain evidence="2">CGMCC 4.7110</strain>
    </source>
</reference>
<accession>A0A917XFH5</accession>
<keyword evidence="3" id="KW-1185">Reference proteome</keyword>
<organism evidence="2 3">
    <name type="scientific">Streptomyces fuscichromogenes</name>
    <dbReference type="NCBI Taxonomy" id="1324013"/>
    <lineage>
        <taxon>Bacteria</taxon>
        <taxon>Bacillati</taxon>
        <taxon>Actinomycetota</taxon>
        <taxon>Actinomycetes</taxon>
        <taxon>Kitasatosporales</taxon>
        <taxon>Streptomycetaceae</taxon>
        <taxon>Streptomyces</taxon>
    </lineage>
</organism>
<sequence length="50" mass="5177">MLHKALPGMDVEGEALAHRSAVSGSTVIEAGTEGAERRQTSKSGAPESIR</sequence>
<comment type="caution">
    <text evidence="2">The sequence shown here is derived from an EMBL/GenBank/DDBJ whole genome shotgun (WGS) entry which is preliminary data.</text>
</comment>